<dbReference type="EMBL" id="CAADFN010000123">
    <property type="protein sequence ID" value="VFK22612.1"/>
    <property type="molecule type" value="Genomic_DNA"/>
</dbReference>
<evidence type="ECO:0000313" key="2">
    <source>
        <dbReference type="EMBL" id="VFK22612.1"/>
    </source>
</evidence>
<feature type="region of interest" description="Disordered" evidence="1">
    <location>
        <begin position="225"/>
        <end position="245"/>
    </location>
</feature>
<dbReference type="AlphaFoldDB" id="A0A450WZX9"/>
<gene>
    <name evidence="2" type="ORF">BECKLFY1418C_GA0070996_11231</name>
</gene>
<accession>A0A450WZX9</accession>
<proteinExistence type="predicted"/>
<sequence length="245" mass="26772">MSLKNQLIKITTLALSLSVAGCSLLEPEPEYAYTGDGRVNPAGAVQMLPSSVFETFDLAVLLGADPLTTDKDPKTLDYDDYKCEEGDDPGNAGCIRARARLDEAFKEFDVKNSGKGKQKRNEIQDRLMAASEQRCNVYKIYLKRIHAKANFYTGSLATILGGAGAIVTGVDGARILSGLAGITSGVRAEFNQAVFVNLAIPVITKGIESRRNDIRKEIKKGEWKEPDKLYGGGGHRRRHTLPRRV</sequence>
<name>A0A450WZX9_9GAMM</name>
<evidence type="ECO:0000256" key="1">
    <source>
        <dbReference type="SAM" id="MobiDB-lite"/>
    </source>
</evidence>
<reference evidence="2" key="1">
    <citation type="submission" date="2019-02" db="EMBL/GenBank/DDBJ databases">
        <authorList>
            <person name="Gruber-Vodicka R. H."/>
            <person name="Seah K. B. B."/>
        </authorList>
    </citation>
    <scope>NUCLEOTIDE SEQUENCE</scope>
    <source>
        <strain evidence="2">BECK_BY7</strain>
    </source>
</reference>
<dbReference type="PROSITE" id="PS51257">
    <property type="entry name" value="PROKAR_LIPOPROTEIN"/>
    <property type="match status" value="1"/>
</dbReference>
<organism evidence="2">
    <name type="scientific">Candidatus Kentrum sp. LFY</name>
    <dbReference type="NCBI Taxonomy" id="2126342"/>
    <lineage>
        <taxon>Bacteria</taxon>
        <taxon>Pseudomonadati</taxon>
        <taxon>Pseudomonadota</taxon>
        <taxon>Gammaproteobacteria</taxon>
        <taxon>Candidatus Kentrum</taxon>
    </lineage>
</organism>
<feature type="compositionally biased region" description="Basic residues" evidence="1">
    <location>
        <begin position="234"/>
        <end position="245"/>
    </location>
</feature>
<protein>
    <submittedName>
        <fullName evidence="2">Uncharacterized protein</fullName>
    </submittedName>
</protein>